<keyword evidence="2" id="KW-1185">Reference proteome</keyword>
<comment type="caution">
    <text evidence="1">The sequence shown here is derived from an EMBL/GenBank/DDBJ whole genome shotgun (WGS) entry which is preliminary data.</text>
</comment>
<protein>
    <submittedName>
        <fullName evidence="1">Uncharacterized protein</fullName>
    </submittedName>
</protein>
<name>A0A397PFM7_9SPHN</name>
<dbReference type="OrthoDB" id="7510954at2"/>
<evidence type="ECO:0000313" key="1">
    <source>
        <dbReference type="EMBL" id="RIA46045.1"/>
    </source>
</evidence>
<accession>A0A397PFM7</accession>
<dbReference type="Proteomes" id="UP000266568">
    <property type="component" value="Unassembled WGS sequence"/>
</dbReference>
<dbReference type="AlphaFoldDB" id="A0A397PFM7"/>
<dbReference type="EMBL" id="QXDC01000002">
    <property type="protein sequence ID" value="RIA46045.1"/>
    <property type="molecule type" value="Genomic_DNA"/>
</dbReference>
<reference evidence="1 2" key="1">
    <citation type="submission" date="2018-08" db="EMBL/GenBank/DDBJ databases">
        <title>Genomic Encyclopedia of Type Strains, Phase IV (KMG-IV): sequencing the most valuable type-strain genomes for metagenomic binning, comparative biology and taxonomic classification.</title>
        <authorList>
            <person name="Goeker M."/>
        </authorList>
    </citation>
    <scope>NUCLEOTIDE SEQUENCE [LARGE SCALE GENOMIC DNA]</scope>
    <source>
        <strain evidence="1 2">DSM 25527</strain>
    </source>
</reference>
<gene>
    <name evidence="1" type="ORF">DFR49_0574</name>
</gene>
<proteinExistence type="predicted"/>
<evidence type="ECO:0000313" key="2">
    <source>
        <dbReference type="Proteomes" id="UP000266568"/>
    </source>
</evidence>
<dbReference type="RefSeq" id="WP_037491199.1">
    <property type="nucleotide sequence ID" value="NZ_QXDC01000002.1"/>
</dbReference>
<organism evidence="1 2">
    <name type="scientific">Hephaestia caeni</name>
    <dbReference type="NCBI Taxonomy" id="645617"/>
    <lineage>
        <taxon>Bacteria</taxon>
        <taxon>Pseudomonadati</taxon>
        <taxon>Pseudomonadota</taxon>
        <taxon>Alphaproteobacteria</taxon>
        <taxon>Sphingomonadales</taxon>
        <taxon>Sphingomonadaceae</taxon>
        <taxon>Hephaestia</taxon>
    </lineage>
</organism>
<sequence>MMIPDLSTAEPKELAPVLLAAIQRLGQLGRTAAVEVAALVDDQDADFEEAASWIADIAAGELRD</sequence>